<protein>
    <submittedName>
        <fullName evidence="2">Uncharacterized protein</fullName>
    </submittedName>
</protein>
<accession>A0ABQ9XMQ1</accession>
<organism evidence="2 3">
    <name type="scientific">Blattamonas nauphoetae</name>
    <dbReference type="NCBI Taxonomy" id="2049346"/>
    <lineage>
        <taxon>Eukaryota</taxon>
        <taxon>Metamonada</taxon>
        <taxon>Preaxostyla</taxon>
        <taxon>Oxymonadida</taxon>
        <taxon>Blattamonas</taxon>
    </lineage>
</organism>
<keyword evidence="3" id="KW-1185">Reference proteome</keyword>
<dbReference type="EMBL" id="JARBJD010000100">
    <property type="protein sequence ID" value="KAK2952682.1"/>
    <property type="molecule type" value="Genomic_DNA"/>
</dbReference>
<proteinExistence type="predicted"/>
<name>A0ABQ9XMQ1_9EUKA</name>
<evidence type="ECO:0000313" key="2">
    <source>
        <dbReference type="EMBL" id="KAK2952682.1"/>
    </source>
</evidence>
<comment type="caution">
    <text evidence="2">The sequence shown here is derived from an EMBL/GenBank/DDBJ whole genome shotgun (WGS) entry which is preliminary data.</text>
</comment>
<evidence type="ECO:0000313" key="3">
    <source>
        <dbReference type="Proteomes" id="UP001281761"/>
    </source>
</evidence>
<sequence length="110" mass="12097">MRVESRLAIRRTTTSERTALASLTSTENRTERRDSFRTEETGDTLAIGDKDDILAPEHVLHGNTKSVNTLRVMPTVGLLHHNAPTTINSNLIASSQSEDTNLILMPATDV</sequence>
<reference evidence="2 3" key="1">
    <citation type="journal article" date="2022" name="bioRxiv">
        <title>Genomics of Preaxostyla Flagellates Illuminates Evolutionary Transitions and the Path Towards Mitochondrial Loss.</title>
        <authorList>
            <person name="Novak L.V.F."/>
            <person name="Treitli S.C."/>
            <person name="Pyrih J."/>
            <person name="Halakuc P."/>
            <person name="Pipaliya S.V."/>
            <person name="Vacek V."/>
            <person name="Brzon O."/>
            <person name="Soukal P."/>
            <person name="Eme L."/>
            <person name="Dacks J.B."/>
            <person name="Karnkowska A."/>
            <person name="Elias M."/>
            <person name="Hampl V."/>
        </authorList>
    </citation>
    <scope>NUCLEOTIDE SEQUENCE [LARGE SCALE GENOMIC DNA]</scope>
    <source>
        <strain evidence="2">NAU3</strain>
        <tissue evidence="2">Gut</tissue>
    </source>
</reference>
<feature type="region of interest" description="Disordered" evidence="1">
    <location>
        <begin position="1"/>
        <end position="44"/>
    </location>
</feature>
<dbReference type="Proteomes" id="UP001281761">
    <property type="component" value="Unassembled WGS sequence"/>
</dbReference>
<gene>
    <name evidence="2" type="ORF">BLNAU_12331</name>
</gene>
<feature type="compositionally biased region" description="Polar residues" evidence="1">
    <location>
        <begin position="11"/>
        <end position="27"/>
    </location>
</feature>
<feature type="compositionally biased region" description="Basic and acidic residues" evidence="1">
    <location>
        <begin position="28"/>
        <end position="40"/>
    </location>
</feature>
<evidence type="ECO:0000256" key="1">
    <source>
        <dbReference type="SAM" id="MobiDB-lite"/>
    </source>
</evidence>